<dbReference type="InterPro" id="IPR012666">
    <property type="entry name" value="CbtA_put"/>
</dbReference>
<keyword evidence="1" id="KW-0472">Membrane</keyword>
<protein>
    <submittedName>
        <fullName evidence="2">CbtA family protein</fullName>
    </submittedName>
</protein>
<keyword evidence="1" id="KW-1133">Transmembrane helix</keyword>
<evidence type="ECO:0000313" key="2">
    <source>
        <dbReference type="EMBL" id="NMM45127.1"/>
    </source>
</evidence>
<dbReference type="Proteomes" id="UP000539372">
    <property type="component" value="Unassembled WGS sequence"/>
</dbReference>
<keyword evidence="1" id="KW-0812">Transmembrane</keyword>
<dbReference type="NCBIfam" id="TIGR02458">
    <property type="entry name" value="CbtA"/>
    <property type="match status" value="1"/>
</dbReference>
<dbReference type="AlphaFoldDB" id="A0A7Y0HGN0"/>
<dbReference type="EMBL" id="JABBNT010000003">
    <property type="protein sequence ID" value="NMM45127.1"/>
    <property type="molecule type" value="Genomic_DNA"/>
</dbReference>
<proteinExistence type="predicted"/>
<reference evidence="2 3" key="1">
    <citation type="submission" date="2020-04" db="EMBL/GenBank/DDBJ databases">
        <title>Rhodospirillaceae bacterium KN72 isolated from deep sea.</title>
        <authorList>
            <person name="Zhang D.-C."/>
        </authorList>
    </citation>
    <scope>NUCLEOTIDE SEQUENCE [LARGE SCALE GENOMIC DNA]</scope>
    <source>
        <strain evidence="2 3">KN72</strain>
    </source>
</reference>
<feature type="transmembrane region" description="Helical" evidence="1">
    <location>
        <begin position="131"/>
        <end position="147"/>
    </location>
</feature>
<feature type="transmembrane region" description="Helical" evidence="1">
    <location>
        <begin position="167"/>
        <end position="184"/>
    </location>
</feature>
<organism evidence="2 3">
    <name type="scientific">Pacificispira spongiicola</name>
    <dbReference type="NCBI Taxonomy" id="2729598"/>
    <lineage>
        <taxon>Bacteria</taxon>
        <taxon>Pseudomonadati</taxon>
        <taxon>Pseudomonadota</taxon>
        <taxon>Alphaproteobacteria</taxon>
        <taxon>Rhodospirillales</taxon>
        <taxon>Rhodospirillaceae</taxon>
        <taxon>Pacificispira</taxon>
    </lineage>
</organism>
<sequence>MFKRVFGAAFAAGILTGILISGIHQFTTTPILLEAEKYEQGEHDHSQAFAPHLSNQPVLESASFSNDTPFKIYKAHSDAGHEGGDEAWAPEDGIERTLYTVGSEIVFGVAFALMLTAAFTVHGVPVDGRRGVLWAMGGFAVFTLAPALGLPPEVPGSMAADLGGRQIWWLGCAAATGVGLLLLVFGNRLPLIVLGLLIIAAPHVIGAPQPEHFGGTAPPELAGHFAAASIVTKAIFWAMLGWFSGTFYKKLADS</sequence>
<keyword evidence="3" id="KW-1185">Reference proteome</keyword>
<feature type="transmembrane region" description="Helical" evidence="1">
    <location>
        <begin position="191"/>
        <end position="209"/>
    </location>
</feature>
<gene>
    <name evidence="2" type="ORF">HH303_11600</name>
</gene>
<evidence type="ECO:0000313" key="3">
    <source>
        <dbReference type="Proteomes" id="UP000539372"/>
    </source>
</evidence>
<name>A0A7Y0HGN0_9PROT</name>
<dbReference type="Pfam" id="PF09490">
    <property type="entry name" value="CbtA"/>
    <property type="match status" value="1"/>
</dbReference>
<feature type="transmembrane region" description="Helical" evidence="1">
    <location>
        <begin position="105"/>
        <end position="124"/>
    </location>
</feature>
<comment type="caution">
    <text evidence="2">The sequence shown here is derived from an EMBL/GenBank/DDBJ whole genome shotgun (WGS) entry which is preliminary data.</text>
</comment>
<evidence type="ECO:0000256" key="1">
    <source>
        <dbReference type="SAM" id="Phobius"/>
    </source>
</evidence>
<accession>A0A7Y0HGN0</accession>
<feature type="transmembrane region" description="Helical" evidence="1">
    <location>
        <begin position="221"/>
        <end position="243"/>
    </location>
</feature>